<comment type="caution">
    <text evidence="1">The sequence shown here is derived from an EMBL/GenBank/DDBJ whole genome shotgun (WGS) entry which is preliminary data.</text>
</comment>
<dbReference type="AlphaFoldDB" id="A0A2I1GPM1"/>
<dbReference type="VEuPathDB" id="FungiDB:RhiirFUN_026235"/>
<dbReference type="Gene3D" id="3.80.10.10">
    <property type="entry name" value="Ribonuclease Inhibitor"/>
    <property type="match status" value="1"/>
</dbReference>
<evidence type="ECO:0000313" key="2">
    <source>
        <dbReference type="Proteomes" id="UP000234323"/>
    </source>
</evidence>
<protein>
    <recommendedName>
        <fullName evidence="3">F-box domain-containing protein</fullName>
    </recommendedName>
</protein>
<accession>A0A2I1GPM1</accession>
<reference evidence="1 2" key="1">
    <citation type="submission" date="2015-10" db="EMBL/GenBank/DDBJ databases">
        <title>Genome analyses suggest a sexual origin of heterokaryosis in a supposedly ancient asexual fungus.</title>
        <authorList>
            <person name="Ropars J."/>
            <person name="Sedzielewska K."/>
            <person name="Noel J."/>
            <person name="Charron P."/>
            <person name="Farinelli L."/>
            <person name="Marton T."/>
            <person name="Kruger M."/>
            <person name="Pelin A."/>
            <person name="Brachmann A."/>
            <person name="Corradi N."/>
        </authorList>
    </citation>
    <scope>NUCLEOTIDE SEQUENCE [LARGE SCALE GENOMIC DNA]</scope>
    <source>
        <strain evidence="1 2">A4</strain>
    </source>
</reference>
<name>A0A2I1GPM1_9GLOM</name>
<dbReference type="VEuPathDB" id="FungiDB:RhiirA1_457303"/>
<evidence type="ECO:0008006" key="3">
    <source>
        <dbReference type="Google" id="ProtNLM"/>
    </source>
</evidence>
<evidence type="ECO:0000313" key="1">
    <source>
        <dbReference type="EMBL" id="PKY48565.1"/>
    </source>
</evidence>
<proteinExistence type="predicted"/>
<sequence length="533" mass="62708">MNNSPYLLDDCIYNILEHLQDDYSTLFNCLLVNRFWCKETVPLLYADPFEYLIDYVDVTTTTQYTIIFTLILCFDKVEILRLIDLLNKSNINVNNTYINDENEPLFEYSKYLKNYNCLTVNNIIIECFRNYLTIPSNHEIVKNFIPIFHQSNLNKNNNIKQFGISLYSFYNQNYNIQNFTQNLTKLNSLNLQDVNVTFNTLAQEFLKSMSNTCLNLRKFEICSLLKSKEIKENLCAIIQNQNKLKAFKISQCGSLLNDILSSLEFQKHSLVYIEFEDINFRNISFENFITLYNLKYLNFTNCQLLSIDQCDILNFASFKLKELTLITNNWNNDVTHSLIKYLGDPLQKLYFFGSLTISFIVCLSTFCLNLNSLKISISPDIDYSIYSYFKNLRTNNLILLINNRNYHLRNVTAKMMSQLARNYILNNIKEITIHYFYYNFRDTKLLGTFLENCHHNLETINLDISINSEDLKMILNNIEKNNISLKFLGMKKLGKVLEDEEMKLLDQIKARGVTLVNFSTIHHEHSPLTYYSI</sequence>
<gene>
    <name evidence="1" type="ORF">RhiirA4_464201</name>
</gene>
<dbReference type="EMBL" id="LLXI01000651">
    <property type="protein sequence ID" value="PKY48565.1"/>
    <property type="molecule type" value="Genomic_DNA"/>
</dbReference>
<dbReference type="InterPro" id="IPR032675">
    <property type="entry name" value="LRR_dom_sf"/>
</dbReference>
<dbReference type="Proteomes" id="UP000234323">
    <property type="component" value="Unassembled WGS sequence"/>
</dbReference>
<organism evidence="1 2">
    <name type="scientific">Rhizophagus irregularis</name>
    <dbReference type="NCBI Taxonomy" id="588596"/>
    <lineage>
        <taxon>Eukaryota</taxon>
        <taxon>Fungi</taxon>
        <taxon>Fungi incertae sedis</taxon>
        <taxon>Mucoromycota</taxon>
        <taxon>Glomeromycotina</taxon>
        <taxon>Glomeromycetes</taxon>
        <taxon>Glomerales</taxon>
        <taxon>Glomeraceae</taxon>
        <taxon>Rhizophagus</taxon>
    </lineage>
</organism>
<dbReference type="VEuPathDB" id="FungiDB:FUN_001696"/>
<keyword evidence="2" id="KW-1185">Reference proteome</keyword>